<organism evidence="2 3">
    <name type="scientific">Xylanibacter caecicola</name>
    <dbReference type="NCBI Taxonomy" id="2736294"/>
    <lineage>
        <taxon>Bacteria</taxon>
        <taxon>Pseudomonadati</taxon>
        <taxon>Bacteroidota</taxon>
        <taxon>Bacteroidia</taxon>
        <taxon>Bacteroidales</taxon>
        <taxon>Prevotellaceae</taxon>
        <taxon>Xylanibacter</taxon>
    </lineage>
</organism>
<proteinExistence type="predicted"/>
<dbReference type="Gene3D" id="3.90.550.10">
    <property type="entry name" value="Spore Coat Polysaccharide Biosynthesis Protein SpsA, Chain A"/>
    <property type="match status" value="1"/>
</dbReference>
<protein>
    <submittedName>
        <fullName evidence="2">Glucose-1-phosphate cytidylyltransferase</fullName>
        <ecNumber evidence="2">2.7.7.33</ecNumber>
    </submittedName>
</protein>
<evidence type="ECO:0000313" key="2">
    <source>
        <dbReference type="EMBL" id="NPE25555.1"/>
    </source>
</evidence>
<evidence type="ECO:0000313" key="3">
    <source>
        <dbReference type="Proteomes" id="UP000820977"/>
    </source>
</evidence>
<dbReference type="Pfam" id="PF00483">
    <property type="entry name" value="NTP_transferase"/>
    <property type="match status" value="1"/>
</dbReference>
<keyword evidence="2" id="KW-0548">Nucleotidyltransferase</keyword>
<feature type="domain" description="Nucleotidyl transferase" evidence="1">
    <location>
        <begin position="2"/>
        <end position="233"/>
    </location>
</feature>
<gene>
    <name evidence="2" type="primary">rfbF</name>
    <name evidence="2" type="ORF">HPS54_08525</name>
</gene>
<dbReference type="SUPFAM" id="SSF53448">
    <property type="entry name" value="Nucleotide-diphospho-sugar transferases"/>
    <property type="match status" value="1"/>
</dbReference>
<keyword evidence="2" id="KW-0808">Transferase</keyword>
<dbReference type="EMBL" id="JABKKJ010000013">
    <property type="protein sequence ID" value="NPE25555.1"/>
    <property type="molecule type" value="Genomic_DNA"/>
</dbReference>
<dbReference type="InterPro" id="IPR029044">
    <property type="entry name" value="Nucleotide-diphossugar_trans"/>
</dbReference>
<reference evidence="2 3" key="1">
    <citation type="submission" date="2020-05" db="EMBL/GenBank/DDBJ databases">
        <title>Distinct polysaccharide utilization as determinants for interspecies competition between intestinal Prevotella spp.</title>
        <authorList>
            <person name="Galvez E.J.C."/>
            <person name="Iljazovic A."/>
            <person name="Strowig T."/>
        </authorList>
    </citation>
    <scope>NUCLEOTIDE SEQUENCE [LARGE SCALE GENOMIC DNA]</scope>
    <source>
        <strain evidence="2 3">PCHR</strain>
    </source>
</reference>
<evidence type="ECO:0000259" key="1">
    <source>
        <dbReference type="Pfam" id="PF00483"/>
    </source>
</evidence>
<sequence length="260" mass="30010">MKAVIFAGGLGTRFSEKTQYMPKPMIEIGGKPILWHIMKIYAAHGINDFIICAGYKQYVIKEYFMNYFMHNTDMTIDLSDNSMKLLENHSENWKVTIVDTGMNTMTGSRLRRIQKYIGNEAFCLTYGDGVTDLDITDTIKAHKESGKAISMTVYKPSGRFGSVHINPSTNEVLSFEEKPDGDGNWINAGFFICEPEVFDYIPDGTDSVIFEREPLVNLVKDGKMHAYKHRGFWKPMDMLRDNQEMEKMWENNRAPWKIWK</sequence>
<dbReference type="PANTHER" id="PTHR47183:SF1">
    <property type="entry name" value="GLUCOSE-1-PHOSPHATE CYTIDYLYLTRANSFERASE"/>
    <property type="match status" value="1"/>
</dbReference>
<dbReference type="InterPro" id="IPR013446">
    <property type="entry name" value="G1P_cyt_trans-like"/>
</dbReference>
<dbReference type="NCBIfam" id="TIGR02623">
    <property type="entry name" value="G1P_cyt_trans"/>
    <property type="match status" value="1"/>
</dbReference>
<dbReference type="RefSeq" id="WP_172345020.1">
    <property type="nucleotide sequence ID" value="NZ_CASYYZ010000083.1"/>
</dbReference>
<accession>A0ABX2B4D5</accession>
<dbReference type="PANTHER" id="PTHR47183">
    <property type="entry name" value="GLUCOSE-1-PHOSPHATE CYTIDYLYLTRANSFERASE-RELATED"/>
    <property type="match status" value="1"/>
</dbReference>
<dbReference type="InterPro" id="IPR005835">
    <property type="entry name" value="NTP_transferase_dom"/>
</dbReference>
<keyword evidence="3" id="KW-1185">Reference proteome</keyword>
<comment type="caution">
    <text evidence="2">The sequence shown here is derived from an EMBL/GenBank/DDBJ whole genome shotgun (WGS) entry which is preliminary data.</text>
</comment>
<dbReference type="InterPro" id="IPR046981">
    <property type="entry name" value="G1P_cyt_trans"/>
</dbReference>
<dbReference type="CDD" id="cd02524">
    <property type="entry name" value="G1P_cytidylyltransferase"/>
    <property type="match status" value="1"/>
</dbReference>
<dbReference type="Proteomes" id="UP000820977">
    <property type="component" value="Unassembled WGS sequence"/>
</dbReference>
<dbReference type="EC" id="2.7.7.33" evidence="2"/>
<name>A0ABX2B4D5_9BACT</name>
<dbReference type="GO" id="GO:0047343">
    <property type="term" value="F:glucose-1-phosphate cytidylyltransferase activity"/>
    <property type="evidence" value="ECO:0007669"/>
    <property type="project" value="UniProtKB-EC"/>
</dbReference>